<comment type="caution">
    <text evidence="7">The sequence shown here is derived from an EMBL/GenBank/DDBJ whole genome shotgun (WGS) entry which is preliminary data.</text>
</comment>
<keyword evidence="3" id="KW-0813">Transport</keyword>
<dbReference type="InterPro" id="IPR003593">
    <property type="entry name" value="AAA+_ATPase"/>
</dbReference>
<dbReference type="InterPro" id="IPR050319">
    <property type="entry name" value="ABC_transp_ATP-bind"/>
</dbReference>
<feature type="domain" description="ABC transporter" evidence="6">
    <location>
        <begin position="6"/>
        <end position="256"/>
    </location>
</feature>
<name>A0ABT7EWM8_9RHOB</name>
<dbReference type="NCBIfam" id="TIGR01727">
    <property type="entry name" value="oligo_HPY"/>
    <property type="match status" value="1"/>
</dbReference>
<gene>
    <name evidence="7" type="ORF">QO033_03630</name>
</gene>
<dbReference type="InterPro" id="IPR003439">
    <property type="entry name" value="ABC_transporter-like_ATP-bd"/>
</dbReference>
<evidence type="ECO:0000259" key="6">
    <source>
        <dbReference type="PROSITE" id="PS50893"/>
    </source>
</evidence>
<dbReference type="CDD" id="cd03257">
    <property type="entry name" value="ABC_NikE_OppD_transporters"/>
    <property type="match status" value="1"/>
</dbReference>
<evidence type="ECO:0000256" key="3">
    <source>
        <dbReference type="ARBA" id="ARBA00022448"/>
    </source>
</evidence>
<dbReference type="Proteomes" id="UP001243757">
    <property type="component" value="Unassembled WGS sequence"/>
</dbReference>
<dbReference type="Pfam" id="PF08352">
    <property type="entry name" value="oligo_HPY"/>
    <property type="match status" value="1"/>
</dbReference>
<dbReference type="GO" id="GO:0005524">
    <property type="term" value="F:ATP binding"/>
    <property type="evidence" value="ECO:0007669"/>
    <property type="project" value="UniProtKB-KW"/>
</dbReference>
<evidence type="ECO:0000313" key="8">
    <source>
        <dbReference type="Proteomes" id="UP001243757"/>
    </source>
</evidence>
<dbReference type="PROSITE" id="PS00211">
    <property type="entry name" value="ABC_TRANSPORTER_1"/>
    <property type="match status" value="1"/>
</dbReference>
<dbReference type="Pfam" id="PF00005">
    <property type="entry name" value="ABC_tran"/>
    <property type="match status" value="1"/>
</dbReference>
<comment type="subcellular location">
    <subcellularLocation>
        <location evidence="1">Cell inner membrane</location>
        <topology evidence="1">Peripheral membrane protein</topology>
    </subcellularLocation>
</comment>
<keyword evidence="5 7" id="KW-0067">ATP-binding</keyword>
<keyword evidence="8" id="KW-1185">Reference proteome</keyword>
<evidence type="ECO:0000256" key="2">
    <source>
        <dbReference type="ARBA" id="ARBA00005417"/>
    </source>
</evidence>
<dbReference type="SUPFAM" id="SSF52540">
    <property type="entry name" value="P-loop containing nucleoside triphosphate hydrolases"/>
    <property type="match status" value="1"/>
</dbReference>
<dbReference type="PANTHER" id="PTHR43776:SF7">
    <property type="entry name" value="D,D-DIPEPTIDE TRANSPORT ATP-BINDING PROTEIN DDPF-RELATED"/>
    <property type="match status" value="1"/>
</dbReference>
<proteinExistence type="inferred from homology"/>
<dbReference type="InterPro" id="IPR013563">
    <property type="entry name" value="Oligopep_ABC_C"/>
</dbReference>
<dbReference type="Gene3D" id="3.40.50.300">
    <property type="entry name" value="P-loop containing nucleotide triphosphate hydrolases"/>
    <property type="match status" value="1"/>
</dbReference>
<dbReference type="PROSITE" id="PS50893">
    <property type="entry name" value="ABC_TRANSPORTER_2"/>
    <property type="match status" value="1"/>
</dbReference>
<organism evidence="7 8">
    <name type="scientific">Pseudodonghicola flavimaris</name>
    <dbReference type="NCBI Taxonomy" id="3050036"/>
    <lineage>
        <taxon>Bacteria</taxon>
        <taxon>Pseudomonadati</taxon>
        <taxon>Pseudomonadota</taxon>
        <taxon>Alphaproteobacteria</taxon>
        <taxon>Rhodobacterales</taxon>
        <taxon>Paracoccaceae</taxon>
        <taxon>Pseudodonghicola</taxon>
    </lineage>
</organism>
<dbReference type="NCBIfam" id="NF008453">
    <property type="entry name" value="PRK11308.1"/>
    <property type="match status" value="1"/>
</dbReference>
<comment type="similarity">
    <text evidence="2">Belongs to the ABC transporter superfamily.</text>
</comment>
<dbReference type="SMART" id="SM00382">
    <property type="entry name" value="AAA"/>
    <property type="match status" value="1"/>
</dbReference>
<evidence type="ECO:0000313" key="7">
    <source>
        <dbReference type="EMBL" id="MDK3016751.1"/>
    </source>
</evidence>
<keyword evidence="4" id="KW-0547">Nucleotide-binding</keyword>
<dbReference type="InterPro" id="IPR027417">
    <property type="entry name" value="P-loop_NTPase"/>
</dbReference>
<evidence type="ECO:0000256" key="5">
    <source>
        <dbReference type="ARBA" id="ARBA00022840"/>
    </source>
</evidence>
<sequence length="360" mass="38379">MKPLVLEVESLTKHFPLGGGMFRKVKNVVQAVSDVSFTVAAGETLAIVGESGCGKSTTGRAIMRLLEPTAGSVKLDGEEITEMSPGKLQAARRNMQMVFQDPFGSLNPRMTVRETLMEPILLHGVASGERAQKWVTDLLKTVGLSEHHADRYPHEFSGGQRQRICIARALSTRPRLIVCDEPVSALDVSVQAQIVNLLQDLQQKLGLAYVFISHDLSVVRHIADRVAVMYLGRIVEQAPAEQLFADPRHPYTRALISAAPRPVPGLRTAVEAAEGDAPSALNPPSGCAFHPRCPLATAECSQARPELRQVGDGGALVACHHADEPAPVVLETAPPASATLSARLGVLAAARAAAAETAKA</sequence>
<dbReference type="EMBL" id="JASNJD010000002">
    <property type="protein sequence ID" value="MDK3016751.1"/>
    <property type="molecule type" value="Genomic_DNA"/>
</dbReference>
<evidence type="ECO:0000256" key="1">
    <source>
        <dbReference type="ARBA" id="ARBA00004417"/>
    </source>
</evidence>
<accession>A0ABT7EWM8</accession>
<dbReference type="PANTHER" id="PTHR43776">
    <property type="entry name" value="TRANSPORT ATP-BINDING PROTEIN"/>
    <property type="match status" value="1"/>
</dbReference>
<evidence type="ECO:0000256" key="4">
    <source>
        <dbReference type="ARBA" id="ARBA00022741"/>
    </source>
</evidence>
<reference evidence="7 8" key="1">
    <citation type="submission" date="2023-05" db="EMBL/GenBank/DDBJ databases">
        <title>Pseudodonghicola sp. nov.</title>
        <authorList>
            <person name="Huang J."/>
        </authorList>
    </citation>
    <scope>NUCLEOTIDE SEQUENCE [LARGE SCALE GENOMIC DNA]</scope>
    <source>
        <strain evidence="7 8">IC7</strain>
    </source>
</reference>
<dbReference type="InterPro" id="IPR017871">
    <property type="entry name" value="ABC_transporter-like_CS"/>
</dbReference>
<dbReference type="RefSeq" id="WP_284479569.1">
    <property type="nucleotide sequence ID" value="NZ_JASNJD010000002.1"/>
</dbReference>
<protein>
    <submittedName>
        <fullName evidence="7">Dipeptide ABC transporter ATP-binding protein</fullName>
    </submittedName>
</protein>